<dbReference type="NCBIfam" id="TIGR04056">
    <property type="entry name" value="OMP_RagA_SusC"/>
    <property type="match status" value="1"/>
</dbReference>
<evidence type="ECO:0000256" key="6">
    <source>
        <dbReference type="ARBA" id="ARBA00023136"/>
    </source>
</evidence>
<proteinExistence type="inferred from homology"/>
<reference evidence="13 14" key="1">
    <citation type="submission" date="2020-11" db="EMBL/GenBank/DDBJ databases">
        <authorList>
            <person name="Kim M.K."/>
        </authorList>
    </citation>
    <scope>NUCLEOTIDE SEQUENCE [LARGE SCALE GENOMIC DNA]</scope>
    <source>
        <strain evidence="13 14">BT683</strain>
    </source>
</reference>
<dbReference type="InterPro" id="IPR012910">
    <property type="entry name" value="Plug_dom"/>
</dbReference>
<dbReference type="InterPro" id="IPR037066">
    <property type="entry name" value="Plug_dom_sf"/>
</dbReference>
<keyword evidence="7 8" id="KW-0998">Cell outer membrane</keyword>
<dbReference type="InterPro" id="IPR036942">
    <property type="entry name" value="Beta-barrel_TonB_sf"/>
</dbReference>
<evidence type="ECO:0000256" key="4">
    <source>
        <dbReference type="ARBA" id="ARBA00022692"/>
    </source>
</evidence>
<gene>
    <name evidence="13" type="ORF">I2I05_12500</name>
</gene>
<dbReference type="InterPro" id="IPR023997">
    <property type="entry name" value="TonB-dep_OMP_SusC/RagA_CS"/>
</dbReference>
<comment type="similarity">
    <text evidence="8 9">Belongs to the TonB-dependent receptor family.</text>
</comment>
<dbReference type="NCBIfam" id="TIGR04057">
    <property type="entry name" value="SusC_RagA_signa"/>
    <property type="match status" value="1"/>
</dbReference>
<dbReference type="Gene3D" id="2.40.170.20">
    <property type="entry name" value="TonB-dependent receptor, beta-barrel domain"/>
    <property type="match status" value="1"/>
</dbReference>
<keyword evidence="3 8" id="KW-1134">Transmembrane beta strand</keyword>
<evidence type="ECO:0000259" key="11">
    <source>
        <dbReference type="Pfam" id="PF00593"/>
    </source>
</evidence>
<feature type="domain" description="TonB-dependent receptor plug" evidence="12">
    <location>
        <begin position="119"/>
        <end position="238"/>
    </location>
</feature>
<comment type="caution">
    <text evidence="13">The sequence shown here is derived from an EMBL/GenBank/DDBJ whole genome shotgun (WGS) entry which is preliminary data.</text>
</comment>
<dbReference type="SUPFAM" id="SSF49464">
    <property type="entry name" value="Carboxypeptidase regulatory domain-like"/>
    <property type="match status" value="1"/>
</dbReference>
<evidence type="ECO:0000313" key="13">
    <source>
        <dbReference type="EMBL" id="MBF9238216.1"/>
    </source>
</evidence>
<keyword evidence="2 8" id="KW-0813">Transport</keyword>
<sequence>MKYKILTHLHLFLLLAGWMLATPAWAQTQAISGRVLGSDGGPVPGATVLERGTTNGVSTAADGTFGLTVQPNATLVISSVGYTTQTVAVGTQTNINVTLEASATELSEAVVVGYGTQSKADVTGAVTQLSSRDVENQPVTSFEQAIQGRAPGVVVNQGSGKLGQGINIQVRGTSSVTASSRPLYVIDGVPITSQDQSQAGAEQLNPLADLNPNDIESISILKDASAAAIYGSRASNGVVLITTKKGRQGQTKVNVGYYYGTSAPTRLRKFLNAEQYKTLLSESFTNAGFIGPDVETQYQSLEDAFLFEGGIDYNSTDNTPWDRLGFRNNGKYKLFGRDASNVAQYDFSAAGGDAKTRFYFSGTFNDQKGIVIGNRFRRGSLRLNLDHSIVENFRVGVNISLARTVNDRVSGDNEFSNPLQLNALTPMQPVIDPETGRLNAGTIYYNNLIDQELGSNRAGTFRSFSTAYANWTPIKGLTLRSEIGGDFLNLNEDLVRGAGTQDGGATGYAFNSQTQSVNYTNNNTITYGFTVADDHNIELLLGESYQQSDQKVTAAEGRGFPTNEFTRIASAAIKTGGNTSFGTGFSFLSYFARANYNFRGKYLLSGSVRRDGSSRFGANNRYGTFGAGSVGYLISEESFLKDNSVLNYLKVRASYGLTGNAEIGNFNSRRFVSAAPYADQSGIAPDANIGNPDLSWENTKQLDLGVEFAFLGDRISGEVDVYEKKTTGLLLNRQLQLTSGYTTITENVGALRNRGLEIALNGRILTGDFKWSVGGNVAFNRNRITELPTPIIPTGNTISRVQEGEPLGVFYAKRYAGVDPANGDALYDAGDGTTTNDYGAAPVVRVGNPNPDFTGGVTTNLSYLGFDLSALGQFTYGNDIYNAAGIYQSANADYLDNQTTDQLDRWQNEGDQTDVPQARYVSSNGTNTSSRWVQDGSFFRIKNVTLGYNLPASLVKRGALQTVRVYLTAQNLATFTDYEGYDPEVNTYGLGTANYLLGHDFYTPPLAKTFLLGVNFGF</sequence>
<comment type="subcellular location">
    <subcellularLocation>
        <location evidence="1 8">Cell outer membrane</location>
        <topology evidence="1 8">Multi-pass membrane protein</topology>
    </subcellularLocation>
</comment>
<dbReference type="InterPro" id="IPR000531">
    <property type="entry name" value="Beta-barrel_TonB"/>
</dbReference>
<keyword evidence="13" id="KW-0675">Receptor</keyword>
<dbReference type="RefSeq" id="WP_196282591.1">
    <property type="nucleotide sequence ID" value="NZ_JADQDQ010000005.1"/>
</dbReference>
<dbReference type="Pfam" id="PF00593">
    <property type="entry name" value="TonB_dep_Rec_b-barrel"/>
    <property type="match status" value="1"/>
</dbReference>
<dbReference type="InterPro" id="IPR023996">
    <property type="entry name" value="TonB-dep_OMP_SusC/RagA"/>
</dbReference>
<dbReference type="Gene3D" id="2.60.40.1120">
    <property type="entry name" value="Carboxypeptidase-like, regulatory domain"/>
    <property type="match status" value="1"/>
</dbReference>
<dbReference type="Pfam" id="PF07715">
    <property type="entry name" value="Plug"/>
    <property type="match status" value="1"/>
</dbReference>
<dbReference type="EMBL" id="JADQDQ010000005">
    <property type="protein sequence ID" value="MBF9238216.1"/>
    <property type="molecule type" value="Genomic_DNA"/>
</dbReference>
<evidence type="ECO:0000256" key="9">
    <source>
        <dbReference type="RuleBase" id="RU003357"/>
    </source>
</evidence>
<evidence type="ECO:0000256" key="2">
    <source>
        <dbReference type="ARBA" id="ARBA00022448"/>
    </source>
</evidence>
<evidence type="ECO:0000256" key="5">
    <source>
        <dbReference type="ARBA" id="ARBA00023077"/>
    </source>
</evidence>
<protein>
    <submittedName>
        <fullName evidence="13">TonB-dependent receptor</fullName>
    </submittedName>
</protein>
<evidence type="ECO:0000256" key="10">
    <source>
        <dbReference type="SAM" id="SignalP"/>
    </source>
</evidence>
<dbReference type="InterPro" id="IPR039426">
    <property type="entry name" value="TonB-dep_rcpt-like"/>
</dbReference>
<dbReference type="Pfam" id="PF13715">
    <property type="entry name" value="CarbopepD_reg_2"/>
    <property type="match status" value="1"/>
</dbReference>
<evidence type="ECO:0000313" key="14">
    <source>
        <dbReference type="Proteomes" id="UP000597617"/>
    </source>
</evidence>
<dbReference type="Proteomes" id="UP000597617">
    <property type="component" value="Unassembled WGS sequence"/>
</dbReference>
<feature type="chain" id="PRO_5045873518" evidence="10">
    <location>
        <begin position="27"/>
        <end position="1018"/>
    </location>
</feature>
<evidence type="ECO:0000256" key="7">
    <source>
        <dbReference type="ARBA" id="ARBA00023237"/>
    </source>
</evidence>
<evidence type="ECO:0000256" key="8">
    <source>
        <dbReference type="PROSITE-ProRule" id="PRU01360"/>
    </source>
</evidence>
<feature type="signal peptide" evidence="10">
    <location>
        <begin position="1"/>
        <end position="26"/>
    </location>
</feature>
<keyword evidence="10" id="KW-0732">Signal</keyword>
<dbReference type="PROSITE" id="PS52016">
    <property type="entry name" value="TONB_DEPENDENT_REC_3"/>
    <property type="match status" value="1"/>
</dbReference>
<evidence type="ECO:0000256" key="3">
    <source>
        <dbReference type="ARBA" id="ARBA00022452"/>
    </source>
</evidence>
<keyword evidence="5 9" id="KW-0798">TonB box</keyword>
<keyword evidence="4 8" id="KW-0812">Transmembrane</keyword>
<evidence type="ECO:0000256" key="1">
    <source>
        <dbReference type="ARBA" id="ARBA00004571"/>
    </source>
</evidence>
<feature type="domain" description="TonB-dependent receptor-like beta-barrel" evidence="11">
    <location>
        <begin position="433"/>
        <end position="972"/>
    </location>
</feature>
<name>A0ABS0IIP2_9BACT</name>
<evidence type="ECO:0000259" key="12">
    <source>
        <dbReference type="Pfam" id="PF07715"/>
    </source>
</evidence>
<keyword evidence="14" id="KW-1185">Reference proteome</keyword>
<keyword evidence="6 8" id="KW-0472">Membrane</keyword>
<dbReference type="InterPro" id="IPR008969">
    <property type="entry name" value="CarboxyPept-like_regulatory"/>
</dbReference>
<dbReference type="SUPFAM" id="SSF56935">
    <property type="entry name" value="Porins"/>
    <property type="match status" value="1"/>
</dbReference>
<organism evidence="13 14">
    <name type="scientific">Hymenobacter jeongseonensis</name>
    <dbReference type="NCBI Taxonomy" id="2791027"/>
    <lineage>
        <taxon>Bacteria</taxon>
        <taxon>Pseudomonadati</taxon>
        <taxon>Bacteroidota</taxon>
        <taxon>Cytophagia</taxon>
        <taxon>Cytophagales</taxon>
        <taxon>Hymenobacteraceae</taxon>
        <taxon>Hymenobacter</taxon>
    </lineage>
</organism>
<accession>A0ABS0IIP2</accession>
<dbReference type="Gene3D" id="2.170.130.10">
    <property type="entry name" value="TonB-dependent receptor, plug domain"/>
    <property type="match status" value="1"/>
</dbReference>